<comment type="caution">
    <text evidence="1">The sequence shown here is derived from an EMBL/GenBank/DDBJ whole genome shotgun (WGS) entry which is preliminary data.</text>
</comment>
<evidence type="ECO:0000313" key="2">
    <source>
        <dbReference type="Proteomes" id="UP000887159"/>
    </source>
</evidence>
<evidence type="ECO:0008006" key="3">
    <source>
        <dbReference type="Google" id="ProtNLM"/>
    </source>
</evidence>
<gene>
    <name evidence="1" type="primary">EVAR_53656_1</name>
    <name evidence="1" type="ORF">TNCV_3211671</name>
</gene>
<sequence length="109" mass="12571">MYFIGDKDEVDARYGIHTSLRRSIISQLQELLHESNNLVRLFKIAIDIMPSYTQKIVIHADKTSVGEHVRRYNAPTINDLAIVMVGDQFQPRDIVRHRRNDQLINVGDG</sequence>
<protein>
    <recommendedName>
        <fullName evidence="3">Helitron helicase-like domain-containing protein</fullName>
    </recommendedName>
</protein>
<reference evidence="1" key="1">
    <citation type="submission" date="2020-08" db="EMBL/GenBank/DDBJ databases">
        <title>Multicomponent nature underlies the extraordinary mechanical properties of spider dragline silk.</title>
        <authorList>
            <person name="Kono N."/>
            <person name="Nakamura H."/>
            <person name="Mori M."/>
            <person name="Yoshida Y."/>
            <person name="Ohtoshi R."/>
            <person name="Malay A.D."/>
            <person name="Moran D.A.P."/>
            <person name="Tomita M."/>
            <person name="Numata K."/>
            <person name="Arakawa K."/>
        </authorList>
    </citation>
    <scope>NUCLEOTIDE SEQUENCE</scope>
</reference>
<keyword evidence="2" id="KW-1185">Reference proteome</keyword>
<name>A0A8X6VEW7_TRICX</name>
<organism evidence="1 2">
    <name type="scientific">Trichonephila clavipes</name>
    <name type="common">Golden silk orbweaver</name>
    <name type="synonym">Nephila clavipes</name>
    <dbReference type="NCBI Taxonomy" id="2585209"/>
    <lineage>
        <taxon>Eukaryota</taxon>
        <taxon>Metazoa</taxon>
        <taxon>Ecdysozoa</taxon>
        <taxon>Arthropoda</taxon>
        <taxon>Chelicerata</taxon>
        <taxon>Arachnida</taxon>
        <taxon>Araneae</taxon>
        <taxon>Araneomorphae</taxon>
        <taxon>Entelegynae</taxon>
        <taxon>Araneoidea</taxon>
        <taxon>Nephilidae</taxon>
        <taxon>Trichonephila</taxon>
    </lineage>
</organism>
<dbReference type="EMBL" id="BMAU01021238">
    <property type="protein sequence ID" value="GFY03530.1"/>
    <property type="molecule type" value="Genomic_DNA"/>
</dbReference>
<accession>A0A8X6VEW7</accession>
<dbReference type="AlphaFoldDB" id="A0A8X6VEW7"/>
<evidence type="ECO:0000313" key="1">
    <source>
        <dbReference type="EMBL" id="GFY03530.1"/>
    </source>
</evidence>
<proteinExistence type="predicted"/>
<dbReference type="Proteomes" id="UP000887159">
    <property type="component" value="Unassembled WGS sequence"/>
</dbReference>